<keyword evidence="5 9" id="KW-1133">Transmembrane helix</keyword>
<evidence type="ECO:0000256" key="4">
    <source>
        <dbReference type="ARBA" id="ARBA00022692"/>
    </source>
</evidence>
<dbReference type="InterPro" id="IPR058533">
    <property type="entry name" value="Cation_efflux_TM"/>
</dbReference>
<dbReference type="EMBL" id="ASPP01014718">
    <property type="protein sequence ID" value="ETO18575.1"/>
    <property type="molecule type" value="Genomic_DNA"/>
</dbReference>
<dbReference type="AlphaFoldDB" id="X6MZT2"/>
<comment type="subcellular location">
    <subcellularLocation>
        <location evidence="1">Membrane</location>
        <topology evidence="1">Multi-pass membrane protein</topology>
    </subcellularLocation>
</comment>
<dbReference type="Pfam" id="PF01545">
    <property type="entry name" value="Cation_efflux"/>
    <property type="match status" value="1"/>
</dbReference>
<evidence type="ECO:0000313" key="12">
    <source>
        <dbReference type="Proteomes" id="UP000023152"/>
    </source>
</evidence>
<evidence type="ECO:0000313" key="11">
    <source>
        <dbReference type="EMBL" id="ETO18575.1"/>
    </source>
</evidence>
<evidence type="ECO:0000256" key="8">
    <source>
        <dbReference type="SAM" id="MobiDB-lite"/>
    </source>
</evidence>
<feature type="region of interest" description="Disordered" evidence="8">
    <location>
        <begin position="146"/>
        <end position="169"/>
    </location>
</feature>
<dbReference type="SUPFAM" id="SSF161111">
    <property type="entry name" value="Cation efflux protein transmembrane domain-like"/>
    <property type="match status" value="1"/>
</dbReference>
<protein>
    <recommendedName>
        <fullName evidence="10">Cation efflux protein transmembrane domain-containing protein</fullName>
    </recommendedName>
</protein>
<feature type="transmembrane region" description="Helical" evidence="9">
    <location>
        <begin position="30"/>
        <end position="48"/>
    </location>
</feature>
<evidence type="ECO:0000259" key="10">
    <source>
        <dbReference type="Pfam" id="PF01545"/>
    </source>
</evidence>
<dbReference type="PANTHER" id="PTHR45755">
    <property type="match status" value="1"/>
</dbReference>
<keyword evidence="4 9" id="KW-0812">Transmembrane</keyword>
<keyword evidence="6" id="KW-0406">Ion transport</keyword>
<evidence type="ECO:0000256" key="2">
    <source>
        <dbReference type="ARBA" id="ARBA00008873"/>
    </source>
</evidence>
<dbReference type="GO" id="GO:0006882">
    <property type="term" value="P:intracellular zinc ion homeostasis"/>
    <property type="evidence" value="ECO:0007669"/>
    <property type="project" value="InterPro"/>
</dbReference>
<feature type="domain" description="Cation efflux protein transmembrane" evidence="10">
    <location>
        <begin position="1"/>
        <end position="56"/>
    </location>
</feature>
<evidence type="ECO:0000256" key="9">
    <source>
        <dbReference type="SAM" id="Phobius"/>
    </source>
</evidence>
<dbReference type="PANTHER" id="PTHR45755:SF4">
    <property type="entry name" value="ZINC TRANSPORTER 7"/>
    <property type="match status" value="1"/>
</dbReference>
<dbReference type="GO" id="GO:0005385">
    <property type="term" value="F:zinc ion transmembrane transporter activity"/>
    <property type="evidence" value="ECO:0007669"/>
    <property type="project" value="InterPro"/>
</dbReference>
<feature type="transmembrane region" description="Helical" evidence="9">
    <location>
        <begin position="6"/>
        <end position="23"/>
    </location>
</feature>
<dbReference type="GO" id="GO:0031410">
    <property type="term" value="C:cytoplasmic vesicle"/>
    <property type="evidence" value="ECO:0007669"/>
    <property type="project" value="TreeGrafter"/>
</dbReference>
<reference evidence="11 12" key="1">
    <citation type="journal article" date="2013" name="Curr. Biol.">
        <title>The Genome of the Foraminiferan Reticulomyxa filosa.</title>
        <authorList>
            <person name="Glockner G."/>
            <person name="Hulsmann N."/>
            <person name="Schleicher M."/>
            <person name="Noegel A.A."/>
            <person name="Eichinger L."/>
            <person name="Gallinger C."/>
            <person name="Pawlowski J."/>
            <person name="Sierra R."/>
            <person name="Euteneuer U."/>
            <person name="Pillet L."/>
            <person name="Moustafa A."/>
            <person name="Platzer M."/>
            <person name="Groth M."/>
            <person name="Szafranski K."/>
            <person name="Schliwa M."/>
        </authorList>
    </citation>
    <scope>NUCLEOTIDE SEQUENCE [LARGE SCALE GENOMIC DNA]</scope>
</reference>
<dbReference type="OrthoDB" id="78669at2759"/>
<comment type="caution">
    <text evidence="11">The sequence shown here is derived from an EMBL/GenBank/DDBJ whole genome shotgun (WGS) entry which is preliminary data.</text>
</comment>
<dbReference type="GO" id="GO:0005794">
    <property type="term" value="C:Golgi apparatus"/>
    <property type="evidence" value="ECO:0007669"/>
    <property type="project" value="TreeGrafter"/>
</dbReference>
<organism evidence="11 12">
    <name type="scientific">Reticulomyxa filosa</name>
    <dbReference type="NCBI Taxonomy" id="46433"/>
    <lineage>
        <taxon>Eukaryota</taxon>
        <taxon>Sar</taxon>
        <taxon>Rhizaria</taxon>
        <taxon>Retaria</taxon>
        <taxon>Foraminifera</taxon>
        <taxon>Monothalamids</taxon>
        <taxon>Reticulomyxidae</taxon>
        <taxon>Reticulomyxa</taxon>
    </lineage>
</organism>
<keyword evidence="12" id="KW-1185">Reference proteome</keyword>
<dbReference type="InterPro" id="IPR027469">
    <property type="entry name" value="Cation_efflux_TMD_sf"/>
</dbReference>
<dbReference type="Proteomes" id="UP000023152">
    <property type="component" value="Unassembled WGS sequence"/>
</dbReference>
<keyword evidence="3" id="KW-0813">Transport</keyword>
<accession>X6MZT2</accession>
<evidence type="ECO:0000256" key="7">
    <source>
        <dbReference type="ARBA" id="ARBA00023136"/>
    </source>
</evidence>
<dbReference type="GO" id="GO:0016020">
    <property type="term" value="C:membrane"/>
    <property type="evidence" value="ECO:0007669"/>
    <property type="project" value="UniProtKB-SubCell"/>
</dbReference>
<evidence type="ECO:0000256" key="1">
    <source>
        <dbReference type="ARBA" id="ARBA00004141"/>
    </source>
</evidence>
<dbReference type="InterPro" id="IPR045316">
    <property type="entry name" value="Msc2-like"/>
</dbReference>
<evidence type="ECO:0000256" key="5">
    <source>
        <dbReference type="ARBA" id="ARBA00022989"/>
    </source>
</evidence>
<feature type="compositionally biased region" description="Basic and acidic residues" evidence="8">
    <location>
        <begin position="146"/>
        <end position="157"/>
    </location>
</feature>
<dbReference type="Gene3D" id="1.20.1510.10">
    <property type="entry name" value="Cation efflux protein transmembrane domain"/>
    <property type="match status" value="1"/>
</dbReference>
<name>X6MZT2_RETFI</name>
<gene>
    <name evidence="11" type="ORF">RFI_18692</name>
</gene>
<sequence>MHVMADTLGSVGVITSSAIIYVFEWTMADAICSLFISALIFFNVYPLLTSTSKVLLDRTPSNIVHTLQRNELAGMLGTIPGIVGFRLAHFWECEPGRTIGTIHIQIAEKSPLGTNSYIKGNLNEDATVGNSVSKKINDHNDLAESDEHKSLHDKDNEMGNGVLPQTKLKDRPSLTDQDILRQVSALLSSKLNIRADDLTIQIERQEYLDRIDPIHHSVYGQIVQVTSAHNRHVL</sequence>
<proteinExistence type="inferred from homology"/>
<keyword evidence="7 9" id="KW-0472">Membrane</keyword>
<comment type="similarity">
    <text evidence="2">Belongs to the cation diffusion facilitator (CDF) transporter (TC 2.A.4) family. SLC30A subfamily.</text>
</comment>
<evidence type="ECO:0000256" key="6">
    <source>
        <dbReference type="ARBA" id="ARBA00023065"/>
    </source>
</evidence>
<evidence type="ECO:0000256" key="3">
    <source>
        <dbReference type="ARBA" id="ARBA00022448"/>
    </source>
</evidence>
<dbReference type="GO" id="GO:1904257">
    <property type="term" value="P:zinc ion import into Golgi lumen"/>
    <property type="evidence" value="ECO:0007669"/>
    <property type="project" value="TreeGrafter"/>
</dbReference>